<sequence length="191" mass="20340">MTDTKRTVVAHIPRGISLDLLGAVGGLLDAALGGALLMSGQHGSDGAGSVVLRDDQDQADAVRLLNAARRRIARRPLKPAPEDEPTDDPSTLNRISEHPDGGLEFGLGGSLDAAQEMARMMLAAFIPALRDTDAVNYLEFPATDQDTGQTYALIVVKPDGLTPHAARQRAEREADRLRALLAEHGIEDPHA</sequence>
<evidence type="ECO:0000313" key="3">
    <source>
        <dbReference type="EMBL" id="ALG07703.1"/>
    </source>
</evidence>
<dbReference type="AlphaFoldDB" id="A0A0N7F350"/>
<reference evidence="2 4" key="1">
    <citation type="submission" date="2015-07" db="EMBL/GenBank/DDBJ databases">
        <title>Genome sequencing of Kibdelosporangium phytohabitans.</title>
        <authorList>
            <person name="Qin S."/>
            <person name="Xing K."/>
        </authorList>
    </citation>
    <scope>NUCLEOTIDE SEQUENCE [LARGE SCALE GENOMIC DNA]</scope>
    <source>
        <strain evidence="2 4">KLBMP1111</strain>
    </source>
</reference>
<accession>A0A0N7F350</accession>
<dbReference type="EMBL" id="CP012752">
    <property type="protein sequence ID" value="ALG07647.1"/>
    <property type="molecule type" value="Genomic_DNA"/>
</dbReference>
<gene>
    <name evidence="2" type="ORF">AOZ06_12670</name>
    <name evidence="3" type="ORF">AOZ06_12990</name>
</gene>
<dbReference type="RefSeq" id="WP_054289613.1">
    <property type="nucleotide sequence ID" value="NZ_CP012752.1"/>
</dbReference>
<feature type="region of interest" description="Disordered" evidence="1">
    <location>
        <begin position="72"/>
        <end position="107"/>
    </location>
</feature>
<protein>
    <submittedName>
        <fullName evidence="2">Uncharacterized protein</fullName>
    </submittedName>
</protein>
<organism evidence="2 4">
    <name type="scientific">Kibdelosporangium phytohabitans</name>
    <dbReference type="NCBI Taxonomy" id="860235"/>
    <lineage>
        <taxon>Bacteria</taxon>
        <taxon>Bacillati</taxon>
        <taxon>Actinomycetota</taxon>
        <taxon>Actinomycetes</taxon>
        <taxon>Pseudonocardiales</taxon>
        <taxon>Pseudonocardiaceae</taxon>
        <taxon>Kibdelosporangium</taxon>
    </lineage>
</organism>
<dbReference type="KEGG" id="kphy:AOZ06_12990"/>
<evidence type="ECO:0000313" key="4">
    <source>
        <dbReference type="Proteomes" id="UP000063699"/>
    </source>
</evidence>
<dbReference type="EMBL" id="CP012752">
    <property type="protein sequence ID" value="ALG07703.1"/>
    <property type="molecule type" value="Genomic_DNA"/>
</dbReference>
<evidence type="ECO:0000256" key="1">
    <source>
        <dbReference type="SAM" id="MobiDB-lite"/>
    </source>
</evidence>
<name>A0A0N7F350_9PSEU</name>
<dbReference type="Proteomes" id="UP000063699">
    <property type="component" value="Chromosome"/>
</dbReference>
<keyword evidence="4" id="KW-1185">Reference proteome</keyword>
<dbReference type="STRING" id="860235.AOZ06_12670"/>
<evidence type="ECO:0000313" key="2">
    <source>
        <dbReference type="EMBL" id="ALG07647.1"/>
    </source>
</evidence>
<dbReference type="KEGG" id="kphy:AOZ06_12670"/>
<proteinExistence type="predicted"/>